<dbReference type="Proteomes" id="UP000198607">
    <property type="component" value="Unassembled WGS sequence"/>
</dbReference>
<dbReference type="OrthoDB" id="5382961at2"/>
<dbReference type="AlphaFoldDB" id="A0A1G7V664"/>
<dbReference type="GO" id="GO:0005886">
    <property type="term" value="C:plasma membrane"/>
    <property type="evidence" value="ECO:0007669"/>
    <property type="project" value="UniProtKB-SubCell"/>
</dbReference>
<dbReference type="InterPro" id="IPR051907">
    <property type="entry name" value="DoxX-like_oxidoreductase"/>
</dbReference>
<keyword evidence="4 7" id="KW-0812">Transmembrane</keyword>
<evidence type="ECO:0000313" key="9">
    <source>
        <dbReference type="Proteomes" id="UP000198607"/>
    </source>
</evidence>
<evidence type="ECO:0000256" key="3">
    <source>
        <dbReference type="ARBA" id="ARBA00022475"/>
    </source>
</evidence>
<sequence>MTAITATLTPSNAASASAARPEATARAADYGIALLRVALSAMFLSHGLLKLLVFTLPGTAGFFASVGFPAWTAYIVVPAEILAGIALLVGFKTRWVALATVPLLIGALSVHLGNGWLFSAPKGGWEYPLYLVVLAAAQSLLGSGAFALDNVRRTTV</sequence>
<keyword evidence="9" id="KW-1185">Reference proteome</keyword>
<gene>
    <name evidence="8" type="ORF">SAMN05660652_00106</name>
</gene>
<evidence type="ECO:0000256" key="5">
    <source>
        <dbReference type="ARBA" id="ARBA00022989"/>
    </source>
</evidence>
<name>A0A1G7V664_9RHOO</name>
<evidence type="ECO:0000256" key="4">
    <source>
        <dbReference type="ARBA" id="ARBA00022692"/>
    </source>
</evidence>
<keyword evidence="3" id="KW-1003">Cell membrane</keyword>
<proteinExistence type="inferred from homology"/>
<feature type="transmembrane region" description="Helical" evidence="7">
    <location>
        <begin position="68"/>
        <end position="89"/>
    </location>
</feature>
<accession>A0A1G7V664</accession>
<dbReference type="Pfam" id="PF07681">
    <property type="entry name" value="DoxX"/>
    <property type="match status" value="1"/>
</dbReference>
<feature type="transmembrane region" description="Helical" evidence="7">
    <location>
        <begin position="95"/>
        <end position="117"/>
    </location>
</feature>
<evidence type="ECO:0000313" key="8">
    <source>
        <dbReference type="EMBL" id="SDG55292.1"/>
    </source>
</evidence>
<dbReference type="STRING" id="83767.SAMN05660652_00106"/>
<dbReference type="RefSeq" id="WP_091931764.1">
    <property type="nucleotide sequence ID" value="NZ_FNCY01000001.1"/>
</dbReference>
<keyword evidence="6 7" id="KW-0472">Membrane</keyword>
<comment type="subcellular location">
    <subcellularLocation>
        <location evidence="1">Cell membrane</location>
        <topology evidence="1">Multi-pass membrane protein</topology>
    </subcellularLocation>
</comment>
<dbReference type="EMBL" id="FNCY01000001">
    <property type="protein sequence ID" value="SDG55292.1"/>
    <property type="molecule type" value="Genomic_DNA"/>
</dbReference>
<keyword evidence="5 7" id="KW-1133">Transmembrane helix</keyword>
<dbReference type="PANTHER" id="PTHR33452:SF1">
    <property type="entry name" value="INNER MEMBRANE PROTEIN YPHA-RELATED"/>
    <property type="match status" value="1"/>
</dbReference>
<dbReference type="InterPro" id="IPR032808">
    <property type="entry name" value="DoxX"/>
</dbReference>
<evidence type="ECO:0000256" key="6">
    <source>
        <dbReference type="ARBA" id="ARBA00023136"/>
    </source>
</evidence>
<reference evidence="8 9" key="1">
    <citation type="submission" date="2016-10" db="EMBL/GenBank/DDBJ databases">
        <authorList>
            <person name="de Groot N.N."/>
        </authorList>
    </citation>
    <scope>NUCLEOTIDE SEQUENCE [LARGE SCALE GENOMIC DNA]</scope>
    <source>
        <strain evidence="8 9">DSM 5885</strain>
    </source>
</reference>
<feature type="transmembrane region" description="Helical" evidence="7">
    <location>
        <begin position="37"/>
        <end position="56"/>
    </location>
</feature>
<dbReference type="PANTHER" id="PTHR33452">
    <property type="entry name" value="OXIDOREDUCTASE CATD-RELATED"/>
    <property type="match status" value="1"/>
</dbReference>
<comment type="similarity">
    <text evidence="2">Belongs to the DoxX family.</text>
</comment>
<evidence type="ECO:0000256" key="2">
    <source>
        <dbReference type="ARBA" id="ARBA00006679"/>
    </source>
</evidence>
<protein>
    <submittedName>
        <fullName evidence="8">Putative oxidoreductase</fullName>
    </submittedName>
</protein>
<evidence type="ECO:0000256" key="7">
    <source>
        <dbReference type="SAM" id="Phobius"/>
    </source>
</evidence>
<feature type="transmembrane region" description="Helical" evidence="7">
    <location>
        <begin position="129"/>
        <end position="148"/>
    </location>
</feature>
<organism evidence="8 9">
    <name type="scientific">Propionivibrio dicarboxylicus</name>
    <dbReference type="NCBI Taxonomy" id="83767"/>
    <lineage>
        <taxon>Bacteria</taxon>
        <taxon>Pseudomonadati</taxon>
        <taxon>Pseudomonadota</taxon>
        <taxon>Betaproteobacteria</taxon>
        <taxon>Rhodocyclales</taxon>
        <taxon>Rhodocyclaceae</taxon>
        <taxon>Propionivibrio</taxon>
    </lineage>
</organism>
<evidence type="ECO:0000256" key="1">
    <source>
        <dbReference type="ARBA" id="ARBA00004651"/>
    </source>
</evidence>